<dbReference type="WBParaSite" id="PgR046_g020_t06">
    <property type="protein sequence ID" value="PgR046_g020_t06"/>
    <property type="gene ID" value="PgR046_g020"/>
</dbReference>
<evidence type="ECO:0000313" key="1">
    <source>
        <dbReference type="Proteomes" id="UP000887569"/>
    </source>
</evidence>
<dbReference type="Proteomes" id="UP000887569">
    <property type="component" value="Unplaced"/>
</dbReference>
<organism evidence="1 2">
    <name type="scientific">Parascaris univalens</name>
    <name type="common">Nematode worm</name>
    <dbReference type="NCBI Taxonomy" id="6257"/>
    <lineage>
        <taxon>Eukaryota</taxon>
        <taxon>Metazoa</taxon>
        <taxon>Ecdysozoa</taxon>
        <taxon>Nematoda</taxon>
        <taxon>Chromadorea</taxon>
        <taxon>Rhabditida</taxon>
        <taxon>Spirurina</taxon>
        <taxon>Ascaridomorpha</taxon>
        <taxon>Ascaridoidea</taxon>
        <taxon>Ascarididae</taxon>
        <taxon>Parascaris</taxon>
    </lineage>
</organism>
<dbReference type="AlphaFoldDB" id="A0A915BLK7"/>
<name>A0A915BLK7_PARUN</name>
<keyword evidence="1" id="KW-1185">Reference proteome</keyword>
<evidence type="ECO:0000313" key="2">
    <source>
        <dbReference type="WBParaSite" id="PgR046_g020_t06"/>
    </source>
</evidence>
<sequence>MTIRDVAITTVLTAAPIVTHTRTLILQVYHLAAISANASQVVGILHLLDFFSLPVVESSHI</sequence>
<protein>
    <submittedName>
        <fullName evidence="2">Ovule protein</fullName>
    </submittedName>
</protein>
<proteinExistence type="predicted"/>
<reference evidence="2" key="1">
    <citation type="submission" date="2022-11" db="UniProtKB">
        <authorList>
            <consortium name="WormBaseParasite"/>
        </authorList>
    </citation>
    <scope>IDENTIFICATION</scope>
</reference>
<accession>A0A915BLK7</accession>